<evidence type="ECO:0000313" key="9">
    <source>
        <dbReference type="Proteomes" id="UP001183629"/>
    </source>
</evidence>
<evidence type="ECO:0000256" key="3">
    <source>
        <dbReference type="ARBA" id="ARBA00023082"/>
    </source>
</evidence>
<dbReference type="GO" id="GO:0003677">
    <property type="term" value="F:DNA binding"/>
    <property type="evidence" value="ECO:0007669"/>
    <property type="project" value="UniProtKB-KW"/>
</dbReference>
<feature type="domain" description="RNA polymerase sigma-70 region 4" evidence="7">
    <location>
        <begin position="117"/>
        <end position="166"/>
    </location>
</feature>
<evidence type="ECO:0000313" key="8">
    <source>
        <dbReference type="EMBL" id="MDR7324632.1"/>
    </source>
</evidence>
<dbReference type="Pfam" id="PF04542">
    <property type="entry name" value="Sigma70_r2"/>
    <property type="match status" value="1"/>
</dbReference>
<evidence type="ECO:0000256" key="2">
    <source>
        <dbReference type="ARBA" id="ARBA00023015"/>
    </source>
</evidence>
<dbReference type="InterPro" id="IPR013324">
    <property type="entry name" value="RNA_pol_sigma_r3/r4-like"/>
</dbReference>
<dbReference type="GO" id="GO:0016987">
    <property type="term" value="F:sigma factor activity"/>
    <property type="evidence" value="ECO:0007669"/>
    <property type="project" value="UniProtKB-KW"/>
</dbReference>
<dbReference type="NCBIfam" id="TIGR02937">
    <property type="entry name" value="sigma70-ECF"/>
    <property type="match status" value="1"/>
</dbReference>
<dbReference type="Proteomes" id="UP001183629">
    <property type="component" value="Unassembled WGS sequence"/>
</dbReference>
<comment type="caution">
    <text evidence="8">The sequence shown here is derived from an EMBL/GenBank/DDBJ whole genome shotgun (WGS) entry which is preliminary data.</text>
</comment>
<dbReference type="GO" id="GO:0006352">
    <property type="term" value="P:DNA-templated transcription initiation"/>
    <property type="evidence" value="ECO:0007669"/>
    <property type="project" value="InterPro"/>
</dbReference>
<dbReference type="RefSeq" id="WP_310418332.1">
    <property type="nucleotide sequence ID" value="NZ_JAVDYC010000001.1"/>
</dbReference>
<dbReference type="InterPro" id="IPR007627">
    <property type="entry name" value="RNA_pol_sigma70_r2"/>
</dbReference>
<dbReference type="Gene3D" id="1.10.1740.10">
    <property type="match status" value="1"/>
</dbReference>
<dbReference type="AlphaFoldDB" id="A0AAE3ZTB9"/>
<dbReference type="SUPFAM" id="SSF88946">
    <property type="entry name" value="Sigma2 domain of RNA polymerase sigma factors"/>
    <property type="match status" value="1"/>
</dbReference>
<evidence type="ECO:0000256" key="4">
    <source>
        <dbReference type="ARBA" id="ARBA00023125"/>
    </source>
</evidence>
<dbReference type="InterPro" id="IPR013325">
    <property type="entry name" value="RNA_pol_sigma_r2"/>
</dbReference>
<dbReference type="Gene3D" id="1.10.10.10">
    <property type="entry name" value="Winged helix-like DNA-binding domain superfamily/Winged helix DNA-binding domain"/>
    <property type="match status" value="1"/>
</dbReference>
<evidence type="ECO:0000256" key="1">
    <source>
        <dbReference type="ARBA" id="ARBA00010641"/>
    </source>
</evidence>
<reference evidence="8 9" key="1">
    <citation type="submission" date="2023-07" db="EMBL/GenBank/DDBJ databases">
        <title>Sequencing the genomes of 1000 actinobacteria strains.</title>
        <authorList>
            <person name="Klenk H.-P."/>
        </authorList>
    </citation>
    <scope>NUCLEOTIDE SEQUENCE [LARGE SCALE GENOMIC DNA]</scope>
    <source>
        <strain evidence="8 9">DSM 44711</strain>
    </source>
</reference>
<accession>A0AAE3ZTB9</accession>
<feature type="domain" description="RNA polymerase sigma-70 region 2" evidence="6">
    <location>
        <begin position="29"/>
        <end position="90"/>
    </location>
</feature>
<keyword evidence="4" id="KW-0238">DNA-binding</keyword>
<keyword evidence="5" id="KW-0804">Transcription</keyword>
<organism evidence="8 9">
    <name type="scientific">Catenuloplanes niger</name>
    <dbReference type="NCBI Taxonomy" id="587534"/>
    <lineage>
        <taxon>Bacteria</taxon>
        <taxon>Bacillati</taxon>
        <taxon>Actinomycetota</taxon>
        <taxon>Actinomycetes</taxon>
        <taxon>Micromonosporales</taxon>
        <taxon>Micromonosporaceae</taxon>
        <taxon>Catenuloplanes</taxon>
    </lineage>
</organism>
<dbReference type="Pfam" id="PF04545">
    <property type="entry name" value="Sigma70_r4"/>
    <property type="match status" value="1"/>
</dbReference>
<dbReference type="CDD" id="cd06171">
    <property type="entry name" value="Sigma70_r4"/>
    <property type="match status" value="1"/>
</dbReference>
<evidence type="ECO:0000256" key="5">
    <source>
        <dbReference type="ARBA" id="ARBA00023163"/>
    </source>
</evidence>
<proteinExistence type="inferred from homology"/>
<dbReference type="InterPro" id="IPR014325">
    <property type="entry name" value="RNA_pol_sigma-E_actinobac"/>
</dbReference>
<dbReference type="PANTHER" id="PTHR43133">
    <property type="entry name" value="RNA POLYMERASE ECF-TYPE SIGMA FACTO"/>
    <property type="match status" value="1"/>
</dbReference>
<protein>
    <submittedName>
        <fullName evidence="8">RNA polymerase sigma-70 factor (Sigma-E family)</fullName>
    </submittedName>
</protein>
<evidence type="ECO:0000259" key="7">
    <source>
        <dbReference type="Pfam" id="PF04545"/>
    </source>
</evidence>
<dbReference type="InterPro" id="IPR036388">
    <property type="entry name" value="WH-like_DNA-bd_sf"/>
</dbReference>
<dbReference type="InterPro" id="IPR014284">
    <property type="entry name" value="RNA_pol_sigma-70_dom"/>
</dbReference>
<keyword evidence="3" id="KW-0731">Sigma factor</keyword>
<name>A0AAE3ZTB9_9ACTN</name>
<dbReference type="NCBIfam" id="TIGR02983">
    <property type="entry name" value="SigE-fam_strep"/>
    <property type="match status" value="1"/>
</dbReference>
<dbReference type="EMBL" id="JAVDYC010000001">
    <property type="protein sequence ID" value="MDR7324632.1"/>
    <property type="molecule type" value="Genomic_DNA"/>
</dbReference>
<keyword evidence="2" id="KW-0805">Transcription regulation</keyword>
<gene>
    <name evidence="8" type="ORF">J2S44_004882</name>
</gene>
<dbReference type="InterPro" id="IPR039425">
    <property type="entry name" value="RNA_pol_sigma-70-like"/>
</dbReference>
<comment type="similarity">
    <text evidence="1">Belongs to the sigma-70 factor family. ECF subfamily.</text>
</comment>
<dbReference type="InterPro" id="IPR007630">
    <property type="entry name" value="RNA_pol_sigma70_r4"/>
</dbReference>
<keyword evidence="9" id="KW-1185">Reference proteome</keyword>
<evidence type="ECO:0000259" key="6">
    <source>
        <dbReference type="Pfam" id="PF04542"/>
    </source>
</evidence>
<sequence>MTALDVTTVGVTGKAARHADFTEFATAATPRLRRTAYLMTRDWHLAQDLTQTTLAKMFASWRRVRRASNLDAYSRKVLMNVVFDHRRRRRDVVVAETPDRGVDGGGRAELQVTLLRALATLPDRDQAVVVLRHWEDRSVEAVAEILGISASAVKMRDMRALARLRAELGEDVRLS</sequence>
<dbReference type="SUPFAM" id="SSF88659">
    <property type="entry name" value="Sigma3 and sigma4 domains of RNA polymerase sigma factors"/>
    <property type="match status" value="1"/>
</dbReference>
<dbReference type="PANTHER" id="PTHR43133:SF50">
    <property type="entry name" value="ECF RNA POLYMERASE SIGMA FACTOR SIGM"/>
    <property type="match status" value="1"/>
</dbReference>